<dbReference type="SUPFAM" id="SSF51419">
    <property type="entry name" value="PLP-binding barrel"/>
    <property type="match status" value="1"/>
</dbReference>
<dbReference type="NCBIfam" id="TIGR00044">
    <property type="entry name" value="YggS family pyridoxal phosphate-dependent enzyme"/>
    <property type="match status" value="1"/>
</dbReference>
<sequence length="231" mass="26231">MNINLKTTKFAAMSIQENYNAIKSQLPYGVELVAVSKTHPVSAIQEVYGLGQRVFGENKVQEVTEKYPLLPKDIRWHLIGHLQTNKVKYIAGFIDTIQSVDSEKLIREINKEAAKNNRTINVLLQVKIAEEESKSGLEISEARELFEQYLNGEFKNICITGLMGMATFTEDQDQIREEFLTLKKLFDELNQLKKLETLSMGMSDDFPMAIECGANSIRIGSAIFGRRDYSQ</sequence>
<dbReference type="InterPro" id="IPR001608">
    <property type="entry name" value="Ala_racemase_N"/>
</dbReference>
<dbReference type="PANTHER" id="PTHR10146:SF14">
    <property type="entry name" value="PYRIDOXAL PHOSPHATE HOMEOSTASIS PROTEIN"/>
    <property type="match status" value="1"/>
</dbReference>
<dbReference type="EMBL" id="BJYJ01000001">
    <property type="protein sequence ID" value="GEN74604.1"/>
    <property type="molecule type" value="Genomic_DNA"/>
</dbReference>
<comment type="cofactor">
    <cofactor evidence="3">
        <name>pyridoxal 5'-phosphate</name>
        <dbReference type="ChEBI" id="CHEBI:597326"/>
    </cofactor>
</comment>
<keyword evidence="7" id="KW-1185">Reference proteome</keyword>
<dbReference type="PIRSF" id="PIRSF004848">
    <property type="entry name" value="YBL036c_PLPDEIII"/>
    <property type="match status" value="1"/>
</dbReference>
<dbReference type="FunFam" id="3.20.20.10:FF:000018">
    <property type="entry name" value="Pyridoxal phosphate homeostasis protein"/>
    <property type="match status" value="1"/>
</dbReference>
<feature type="domain" description="Alanine racemase N-terminal" evidence="5">
    <location>
        <begin position="14"/>
        <end position="226"/>
    </location>
</feature>
<evidence type="ECO:0000256" key="4">
    <source>
        <dbReference type="RuleBase" id="RU004514"/>
    </source>
</evidence>
<dbReference type="Pfam" id="PF01168">
    <property type="entry name" value="Ala_racemase_N"/>
    <property type="match status" value="1"/>
</dbReference>
<dbReference type="CDD" id="cd00635">
    <property type="entry name" value="PLPDE_III_YBL036c_like"/>
    <property type="match status" value="1"/>
</dbReference>
<evidence type="ECO:0000259" key="5">
    <source>
        <dbReference type="Pfam" id="PF01168"/>
    </source>
</evidence>
<proteinExistence type="inferred from homology"/>
<organism evidence="6 7">
    <name type="scientific">Chryseobacterium hagamense</name>
    <dbReference type="NCBI Taxonomy" id="395935"/>
    <lineage>
        <taxon>Bacteria</taxon>
        <taxon>Pseudomonadati</taxon>
        <taxon>Bacteroidota</taxon>
        <taxon>Flavobacteriia</taxon>
        <taxon>Flavobacteriales</taxon>
        <taxon>Weeksellaceae</taxon>
        <taxon>Chryseobacterium group</taxon>
        <taxon>Chryseobacterium</taxon>
    </lineage>
</organism>
<evidence type="ECO:0000313" key="6">
    <source>
        <dbReference type="EMBL" id="GEN74604.1"/>
    </source>
</evidence>
<dbReference type="HAMAP" id="MF_02087">
    <property type="entry name" value="PLP_homeostasis"/>
    <property type="match status" value="1"/>
</dbReference>
<dbReference type="PANTHER" id="PTHR10146">
    <property type="entry name" value="PROLINE SYNTHETASE CO-TRANSCRIBED BACTERIAL HOMOLOG PROTEIN"/>
    <property type="match status" value="1"/>
</dbReference>
<feature type="modified residue" description="N6-(pyridoxal phosphate)lysine" evidence="2 3">
    <location>
        <position position="37"/>
    </location>
</feature>
<gene>
    <name evidence="6" type="ORF">CHA01nite_03440</name>
</gene>
<dbReference type="AlphaFoldDB" id="A0A511YHB9"/>
<dbReference type="GO" id="GO:0030170">
    <property type="term" value="F:pyridoxal phosphate binding"/>
    <property type="evidence" value="ECO:0007669"/>
    <property type="project" value="UniProtKB-UniRule"/>
</dbReference>
<accession>A0A511YHB9</accession>
<comment type="caution">
    <text evidence="6">The sequence shown here is derived from an EMBL/GenBank/DDBJ whole genome shotgun (WGS) entry which is preliminary data.</text>
</comment>
<name>A0A511YHB9_9FLAO</name>
<comment type="function">
    <text evidence="2">Pyridoxal 5'-phosphate (PLP)-binding protein, which is involved in PLP homeostasis.</text>
</comment>
<comment type="similarity">
    <text evidence="2 4">Belongs to the pyridoxal phosphate-binding protein YggS/PROSC family.</text>
</comment>
<dbReference type="RefSeq" id="WP_228458318.1">
    <property type="nucleotide sequence ID" value="NZ_BJYJ01000001.1"/>
</dbReference>
<dbReference type="Gene3D" id="3.20.20.10">
    <property type="entry name" value="Alanine racemase"/>
    <property type="match status" value="1"/>
</dbReference>
<evidence type="ECO:0000256" key="3">
    <source>
        <dbReference type="PIRSR" id="PIRSR004848-1"/>
    </source>
</evidence>
<dbReference type="Proteomes" id="UP000321863">
    <property type="component" value="Unassembled WGS sequence"/>
</dbReference>
<dbReference type="InterPro" id="IPR029066">
    <property type="entry name" value="PLP-binding_barrel"/>
</dbReference>
<dbReference type="InterPro" id="IPR011078">
    <property type="entry name" value="PyrdxlP_homeostasis"/>
</dbReference>
<evidence type="ECO:0000256" key="1">
    <source>
        <dbReference type="ARBA" id="ARBA00022898"/>
    </source>
</evidence>
<evidence type="ECO:0000313" key="7">
    <source>
        <dbReference type="Proteomes" id="UP000321863"/>
    </source>
</evidence>
<keyword evidence="1 2" id="KW-0663">Pyridoxal phosphate</keyword>
<reference evidence="6 7" key="1">
    <citation type="submission" date="2019-07" db="EMBL/GenBank/DDBJ databases">
        <title>Whole genome shotgun sequence of Chryseobacterium hagamense NBRC 105253.</title>
        <authorList>
            <person name="Hosoyama A."/>
            <person name="Uohara A."/>
            <person name="Ohji S."/>
            <person name="Ichikawa N."/>
        </authorList>
    </citation>
    <scope>NUCLEOTIDE SEQUENCE [LARGE SCALE GENOMIC DNA]</scope>
    <source>
        <strain evidence="6 7">NBRC 105253</strain>
    </source>
</reference>
<evidence type="ECO:0000256" key="2">
    <source>
        <dbReference type="HAMAP-Rule" id="MF_02087"/>
    </source>
</evidence>
<protein>
    <recommendedName>
        <fullName evidence="2">Pyridoxal phosphate homeostasis protein</fullName>
        <shortName evidence="2">PLP homeostasis protein</shortName>
    </recommendedName>
</protein>